<dbReference type="Pfam" id="PF07733">
    <property type="entry name" value="DNA_pol3_alpha"/>
    <property type="match status" value="1"/>
</dbReference>
<dbReference type="InterPro" id="IPR023073">
    <property type="entry name" value="DnaE2"/>
</dbReference>
<evidence type="ECO:0000313" key="14">
    <source>
        <dbReference type="Proteomes" id="UP000283469"/>
    </source>
</evidence>
<dbReference type="CDD" id="cd07434">
    <property type="entry name" value="PHP_PolIIIA_DnaE2"/>
    <property type="match status" value="1"/>
</dbReference>
<dbReference type="EMBL" id="QVRA01000002">
    <property type="protein sequence ID" value="RJG57089.1"/>
    <property type="molecule type" value="Genomic_DNA"/>
</dbReference>
<evidence type="ECO:0000256" key="7">
    <source>
        <dbReference type="ARBA" id="ARBA00023204"/>
    </source>
</evidence>
<protein>
    <recommendedName>
        <fullName evidence="9">Error-prone DNA polymerase</fullName>
        <ecNumber evidence="9">2.7.7.7</ecNumber>
    </recommendedName>
</protein>
<keyword evidence="1 9" id="KW-0963">Cytoplasm</keyword>
<dbReference type="InterPro" id="IPR040982">
    <property type="entry name" value="DNA_pol3_finger"/>
</dbReference>
<keyword evidence="5 9" id="KW-0227">DNA damage</keyword>
<comment type="subcellular location">
    <subcellularLocation>
        <location evidence="9">Cytoplasm</location>
    </subcellularLocation>
</comment>
<comment type="function">
    <text evidence="9">DNA polymerase involved in damage-induced mutagenesis and translesion synthesis (TLS). It is not the major replicative DNA polymerase.</text>
</comment>
<evidence type="ECO:0000256" key="4">
    <source>
        <dbReference type="ARBA" id="ARBA00022705"/>
    </source>
</evidence>
<dbReference type="OrthoDB" id="9803237at2"/>
<dbReference type="InterPro" id="IPR029460">
    <property type="entry name" value="DNAPol_HHH"/>
</dbReference>
<comment type="similarity">
    <text evidence="9">Belongs to the DNA polymerase type-C family. DnaE2 subfamily.</text>
</comment>
<evidence type="ECO:0000256" key="2">
    <source>
        <dbReference type="ARBA" id="ARBA00022679"/>
    </source>
</evidence>
<reference evidence="13 14" key="1">
    <citation type="submission" date="2018-08" db="EMBL/GenBank/DDBJ databases">
        <title>Sphingobium sp. EO9.</title>
        <authorList>
            <person name="Park Y."/>
            <person name="Kim K.H."/>
            <person name="Jeon C.O."/>
        </authorList>
    </citation>
    <scope>NUCLEOTIDE SEQUENCE [LARGE SCALE GENOMIC DNA]</scope>
    <source>
        <strain evidence="13 14">EO9</strain>
    </source>
</reference>
<evidence type="ECO:0000259" key="12">
    <source>
        <dbReference type="Pfam" id="PF17657"/>
    </source>
</evidence>
<dbReference type="GO" id="GO:0006260">
    <property type="term" value="P:DNA replication"/>
    <property type="evidence" value="ECO:0007669"/>
    <property type="project" value="UniProtKB-KW"/>
</dbReference>
<dbReference type="PANTHER" id="PTHR32294">
    <property type="entry name" value="DNA POLYMERASE III SUBUNIT ALPHA"/>
    <property type="match status" value="1"/>
</dbReference>
<name>A0A418YWS5_9SPHN</name>
<evidence type="ECO:0000259" key="10">
    <source>
        <dbReference type="Pfam" id="PF07733"/>
    </source>
</evidence>
<dbReference type="Gene3D" id="3.20.20.140">
    <property type="entry name" value="Metal-dependent hydrolases"/>
    <property type="match status" value="1"/>
</dbReference>
<dbReference type="CDD" id="cd04485">
    <property type="entry name" value="DnaE_OBF"/>
    <property type="match status" value="1"/>
</dbReference>
<keyword evidence="14" id="KW-1185">Reference proteome</keyword>
<evidence type="ECO:0000256" key="5">
    <source>
        <dbReference type="ARBA" id="ARBA00022763"/>
    </source>
</evidence>
<evidence type="ECO:0000256" key="8">
    <source>
        <dbReference type="ARBA" id="ARBA00049244"/>
    </source>
</evidence>
<dbReference type="GO" id="GO:0008408">
    <property type="term" value="F:3'-5' exonuclease activity"/>
    <property type="evidence" value="ECO:0007669"/>
    <property type="project" value="InterPro"/>
</dbReference>
<feature type="domain" description="DNA polymerase III alpha subunit finger" evidence="12">
    <location>
        <begin position="602"/>
        <end position="779"/>
    </location>
</feature>
<keyword evidence="2 9" id="KW-0808">Transferase</keyword>
<comment type="catalytic activity">
    <reaction evidence="8 9">
        <text>DNA(n) + a 2'-deoxyribonucleoside 5'-triphosphate = DNA(n+1) + diphosphate</text>
        <dbReference type="Rhea" id="RHEA:22508"/>
        <dbReference type="Rhea" id="RHEA-COMP:17339"/>
        <dbReference type="Rhea" id="RHEA-COMP:17340"/>
        <dbReference type="ChEBI" id="CHEBI:33019"/>
        <dbReference type="ChEBI" id="CHEBI:61560"/>
        <dbReference type="ChEBI" id="CHEBI:173112"/>
        <dbReference type="EC" id="2.7.7.7"/>
    </reaction>
</comment>
<organism evidence="13 14">
    <name type="scientific">Sphingobium terrigena</name>
    <dbReference type="NCBI Taxonomy" id="2304063"/>
    <lineage>
        <taxon>Bacteria</taxon>
        <taxon>Pseudomonadati</taxon>
        <taxon>Pseudomonadota</taxon>
        <taxon>Alphaproteobacteria</taxon>
        <taxon>Sphingomonadales</taxon>
        <taxon>Sphingomonadaceae</taxon>
        <taxon>Sphingobium</taxon>
    </lineage>
</organism>
<evidence type="ECO:0000256" key="1">
    <source>
        <dbReference type="ARBA" id="ARBA00022490"/>
    </source>
</evidence>
<dbReference type="InterPro" id="IPR004805">
    <property type="entry name" value="DnaE2/DnaE/PolC"/>
</dbReference>
<dbReference type="RefSeq" id="WP_119743807.1">
    <property type="nucleotide sequence ID" value="NZ_QVRA01000002.1"/>
</dbReference>
<dbReference type="Pfam" id="PF17657">
    <property type="entry name" value="DNA_pol3_finger"/>
    <property type="match status" value="1"/>
</dbReference>
<dbReference type="EC" id="2.7.7.7" evidence="9"/>
<accession>A0A418YWS5</accession>
<dbReference type="SUPFAM" id="SSF89550">
    <property type="entry name" value="PHP domain-like"/>
    <property type="match status" value="1"/>
</dbReference>
<dbReference type="InterPro" id="IPR016195">
    <property type="entry name" value="Pol/histidinol_Pase-like"/>
</dbReference>
<dbReference type="InterPro" id="IPR011708">
    <property type="entry name" value="DNA_pol3_alpha_NTPase_dom"/>
</dbReference>
<evidence type="ECO:0000313" key="13">
    <source>
        <dbReference type="EMBL" id="RJG57089.1"/>
    </source>
</evidence>
<evidence type="ECO:0000256" key="6">
    <source>
        <dbReference type="ARBA" id="ARBA00022932"/>
    </source>
</evidence>
<feature type="domain" description="Bacterial DNA polymerase III alpha subunit NTPase" evidence="10">
    <location>
        <begin position="343"/>
        <end position="599"/>
    </location>
</feature>
<keyword evidence="7 9" id="KW-0234">DNA repair</keyword>
<evidence type="ECO:0000256" key="9">
    <source>
        <dbReference type="HAMAP-Rule" id="MF_01902"/>
    </source>
</evidence>
<keyword evidence="6 9" id="KW-0239">DNA-directed DNA polymerase</keyword>
<keyword evidence="3 9" id="KW-0548">Nucleotidyltransferase</keyword>
<dbReference type="Pfam" id="PF14579">
    <property type="entry name" value="HHH_6"/>
    <property type="match status" value="1"/>
</dbReference>
<dbReference type="GO" id="GO:0006281">
    <property type="term" value="P:DNA repair"/>
    <property type="evidence" value="ECO:0007669"/>
    <property type="project" value="UniProtKB-UniRule"/>
</dbReference>
<sequence>MSRGRDPGPEEEGRRPIALDAALRARRTEPPSPAPDFAELVAATNYSFLRGASHPADMVGQALALGHAGIGIADRNTVAGVVRAWSALKSVRKMLAEDAEDQGIRTGETAQSAAERRHFAAQALRLAQAFRLVTGARLCFADGTPDIIAYPINRHGWGRLTRLLSVGNLKETVQKGDCDLRLSDLIDHAQDMVLIVMAGEADETLLATLAQLVPGGVWIGVTMPRAGPDRRRLARLAAMAQRLGLPLLATCDALYAMPEDRPLHDVVTCIRHGVTLREAGRRLEANAERHLKSAREMARLFRDWPQAVGAWCDVLDRIAFDLSDLKYEYPHEPVPEGWAAQDWLEHEVLRLAGEAYPDGVPDKVNAMLATEFALIRSRNYAYYFLTVYEAVQFARSLDPPILCQGRGSAANSAVCYYLGITSVDPTKHNLLFSRFISEDRDEPPDIDVDFEHERREEVIQHIYARYSRERAAIAATVIHYRPRSTVREVGKVLGLSEDVTARIGSTVWGSHASGMAERRFRDAGLDVGNPLIMQLKELVDRLLTFPRHLSQHVGGFVLTQDRLDETVPIHHAAMADRTFLEWDKDDIDALGLMKVDILALGMLSCIRKGFALMRDHGLGDMTLASVPGEEAPVYDMLCRGDSVGVFQVESRAQINMLPRLRPRTFYDLAVQVAIVRPGPIEGDMVHPYLARRAEARDGKPPSWRFPSPSPPYPADELHHVLGHTYGVPLFQEQAMNLAITAAEFSPARANQLRRAMATFRNVGTIGEFEEQMVGGMVRRGYERAFAQRCYDQIKGFGSYGFPESHAISFARLVYVSAWLKCYQPAVFAAALLNAQPMGFYAPAQIVRDAIEHGVIVRGIDVNASGWDNGLEPIAADDPDAGKHWTPANRRWGDIVPRHRKDGAFALRLGFRQIDGFREAWGEAIAVDRAASGPFATIEELGRRVRLPARALHLLADADACRSIGRERRDAAWDVRRMPVGELPLFAAASARELGEESDAALPPMPLSEAVAADYQLTRLSLKQHPMTFLRPVFAVEGLLTSEQMNSVKNGTRAKVAGVVLVRQRPGKGNAIFATLEDETGIVNILLWARMLDRYRLPVMAARLMEAHGVVQRVREGPVDVLHLMADRIVDRTVELDRLSEDHATLIETGSGEAGVEGKAVHPVMSRVRTHGHPRNVRILPGSRDFH</sequence>
<dbReference type="NCBIfam" id="NF004225">
    <property type="entry name" value="PRK05672.1"/>
    <property type="match status" value="1"/>
</dbReference>
<dbReference type="AlphaFoldDB" id="A0A418YWS5"/>
<dbReference type="PANTHER" id="PTHR32294:SF4">
    <property type="entry name" value="ERROR-PRONE DNA POLYMERASE"/>
    <property type="match status" value="1"/>
</dbReference>
<gene>
    <name evidence="9" type="primary">dnaE2</name>
    <name evidence="13" type="ORF">D0Z70_02360</name>
</gene>
<dbReference type="HAMAP" id="MF_01902">
    <property type="entry name" value="DNApol_error_prone"/>
    <property type="match status" value="1"/>
</dbReference>
<keyword evidence="4 9" id="KW-0235">DNA replication</keyword>
<comment type="caution">
    <text evidence="13">The sequence shown here is derived from an EMBL/GenBank/DDBJ whole genome shotgun (WGS) entry which is preliminary data.</text>
</comment>
<dbReference type="GO" id="GO:0005737">
    <property type="term" value="C:cytoplasm"/>
    <property type="evidence" value="ECO:0007669"/>
    <property type="project" value="UniProtKB-SubCell"/>
</dbReference>
<proteinExistence type="inferred from homology"/>
<evidence type="ECO:0000259" key="11">
    <source>
        <dbReference type="Pfam" id="PF14579"/>
    </source>
</evidence>
<feature type="domain" description="DNA polymerase helix-hairpin-helix motif" evidence="11">
    <location>
        <begin position="853"/>
        <end position="969"/>
    </location>
</feature>
<dbReference type="GO" id="GO:0003887">
    <property type="term" value="F:DNA-directed DNA polymerase activity"/>
    <property type="evidence" value="ECO:0007669"/>
    <property type="project" value="UniProtKB-UniRule"/>
</dbReference>
<dbReference type="Proteomes" id="UP000283469">
    <property type="component" value="Unassembled WGS sequence"/>
</dbReference>
<evidence type="ECO:0000256" key="3">
    <source>
        <dbReference type="ARBA" id="ARBA00022695"/>
    </source>
</evidence>